<comment type="caution">
    <text evidence="3">The sequence shown here is derived from an EMBL/GenBank/DDBJ whole genome shotgun (WGS) entry which is preliminary data.</text>
</comment>
<evidence type="ECO:0000313" key="4">
    <source>
        <dbReference type="Proteomes" id="UP000186341"/>
    </source>
</evidence>
<dbReference type="RefSeq" id="WP_075818173.1">
    <property type="nucleotide sequence ID" value="NZ_CAPNHH010000038.1"/>
</dbReference>
<evidence type="ECO:0000259" key="2">
    <source>
        <dbReference type="Pfam" id="PF17802"/>
    </source>
</evidence>
<dbReference type="Pfam" id="PF17802">
    <property type="entry name" value="SpaA"/>
    <property type="match status" value="1"/>
</dbReference>
<dbReference type="InterPro" id="IPR013783">
    <property type="entry name" value="Ig-like_fold"/>
</dbReference>
<feature type="domain" description="SpaA-like prealbumin fold" evidence="2">
    <location>
        <begin position="188"/>
        <end position="259"/>
    </location>
</feature>
<accession>A0A1U7NI17</accession>
<keyword evidence="4" id="KW-1185">Reference proteome</keyword>
<dbReference type="InterPro" id="IPR041033">
    <property type="entry name" value="SpaA_PFL_dom_1"/>
</dbReference>
<dbReference type="AlphaFoldDB" id="A0A1U7NI17"/>
<evidence type="ECO:0000256" key="1">
    <source>
        <dbReference type="SAM" id="Phobius"/>
    </source>
</evidence>
<organism evidence="3 4">
    <name type="scientific">Ileibacterium valens</name>
    <dbReference type="NCBI Taxonomy" id="1862668"/>
    <lineage>
        <taxon>Bacteria</taxon>
        <taxon>Bacillati</taxon>
        <taxon>Bacillota</taxon>
        <taxon>Erysipelotrichia</taxon>
        <taxon>Erysipelotrichales</taxon>
        <taxon>Erysipelotrichaceae</taxon>
        <taxon>Ileibacterium</taxon>
    </lineage>
</organism>
<sequence length="331" mass="37693">MKMIFHRLKQIKWGALVSVCLIASLFFLNIPGIVRADQNGSIEVLIDQDILESDLKIDLNRLSFGLIQVGEVLDGTFVYKDEFSKFEQEHLSLSEIDSAAVLLKTAVDLLDYTNQNHIPVDFEKKMNSSGKAIFDSLGQGVYLLYCLDRPENCIILPALCMLPCLNQTTSQMDLNIQISPKISRLPELVIHKIDTKTKKQIQDGFVFELKDADDQQVIQRQEGANYQASFMIPFGQSCIEEIKAPDGYQKSDQKIELNLGYHGLSINGVLQEEQAEYFIEFENEPEDVINTSKNVHSSTNNRVTFWIILGFISILYLMVFAMQKKTFKKFD</sequence>
<dbReference type="Proteomes" id="UP000186341">
    <property type="component" value="Unassembled WGS sequence"/>
</dbReference>
<gene>
    <name evidence="3" type="ORF">BO222_02740</name>
</gene>
<dbReference type="OrthoDB" id="1647687at2"/>
<keyword evidence="1" id="KW-0812">Transmembrane</keyword>
<keyword evidence="1" id="KW-1133">Transmembrane helix</keyword>
<dbReference type="EMBL" id="MPJW01000076">
    <property type="protein sequence ID" value="OLU41769.1"/>
    <property type="molecule type" value="Genomic_DNA"/>
</dbReference>
<feature type="transmembrane region" description="Helical" evidence="1">
    <location>
        <begin position="303"/>
        <end position="322"/>
    </location>
</feature>
<protein>
    <recommendedName>
        <fullName evidence="2">SpaA-like prealbumin fold domain-containing protein</fullName>
    </recommendedName>
</protein>
<reference evidence="3 4" key="1">
    <citation type="submission" date="2016-11" db="EMBL/GenBank/DDBJ databases">
        <title>Description of two novel members of the family Erysipelotrichaceae: Ileibacterium lipovorans gen. nov., sp. nov. and Dubosiella newyorkensis, gen. nov., sp. nov.</title>
        <authorList>
            <person name="Cox L.M."/>
            <person name="Sohn J."/>
            <person name="Tyrrell K.L."/>
            <person name="Citron D.M."/>
            <person name="Lawson P.A."/>
            <person name="Patel N.B."/>
            <person name="Iizumi T."/>
            <person name="Perez-Perez G.I."/>
            <person name="Goldstein E.J."/>
            <person name="Blaser M.J."/>
        </authorList>
    </citation>
    <scope>NUCLEOTIDE SEQUENCE [LARGE SCALE GENOMIC DNA]</scope>
    <source>
        <strain evidence="3 4">NYU-BL-A3</strain>
    </source>
</reference>
<evidence type="ECO:0000313" key="3">
    <source>
        <dbReference type="EMBL" id="OLU41769.1"/>
    </source>
</evidence>
<dbReference type="Gene3D" id="2.60.40.10">
    <property type="entry name" value="Immunoglobulins"/>
    <property type="match status" value="1"/>
</dbReference>
<name>A0A1U7NI17_9FIRM</name>
<proteinExistence type="predicted"/>
<keyword evidence="1" id="KW-0472">Membrane</keyword>
<dbReference type="GeneID" id="82202149"/>